<protein>
    <submittedName>
        <fullName evidence="4">Ankyrin repeat domain-containing protein</fullName>
    </submittedName>
</protein>
<name>A0A7X0RSI8_9BACL</name>
<accession>A0A7X0RSI8</accession>
<evidence type="ECO:0000313" key="5">
    <source>
        <dbReference type="Proteomes" id="UP000547209"/>
    </source>
</evidence>
<dbReference type="PANTHER" id="PTHR24189:SF50">
    <property type="entry name" value="ANKYRIN REPEAT AND SOCS BOX PROTEIN 2"/>
    <property type="match status" value="1"/>
</dbReference>
<organism evidence="4 5">
    <name type="scientific">Cohnella nanjingensis</name>
    <dbReference type="NCBI Taxonomy" id="1387779"/>
    <lineage>
        <taxon>Bacteria</taxon>
        <taxon>Bacillati</taxon>
        <taxon>Bacillota</taxon>
        <taxon>Bacilli</taxon>
        <taxon>Bacillales</taxon>
        <taxon>Paenibacillaceae</taxon>
        <taxon>Cohnella</taxon>
    </lineage>
</organism>
<comment type="caution">
    <text evidence="4">The sequence shown here is derived from an EMBL/GenBank/DDBJ whole genome shotgun (WGS) entry which is preliminary data.</text>
</comment>
<dbReference type="Pfam" id="PF00023">
    <property type="entry name" value="Ank"/>
    <property type="match status" value="1"/>
</dbReference>
<evidence type="ECO:0000256" key="1">
    <source>
        <dbReference type="ARBA" id="ARBA00022737"/>
    </source>
</evidence>
<dbReference type="EMBL" id="JACJVP010000030">
    <property type="protein sequence ID" value="MBB6672703.1"/>
    <property type="molecule type" value="Genomic_DNA"/>
</dbReference>
<feature type="repeat" description="ANK" evidence="3">
    <location>
        <begin position="91"/>
        <end position="123"/>
    </location>
</feature>
<evidence type="ECO:0000256" key="2">
    <source>
        <dbReference type="ARBA" id="ARBA00023043"/>
    </source>
</evidence>
<dbReference type="Pfam" id="PF12796">
    <property type="entry name" value="Ank_2"/>
    <property type="match status" value="1"/>
</dbReference>
<dbReference type="SMART" id="SM00248">
    <property type="entry name" value="ANK"/>
    <property type="match status" value="6"/>
</dbReference>
<evidence type="ECO:0000256" key="3">
    <source>
        <dbReference type="PROSITE-ProRule" id="PRU00023"/>
    </source>
</evidence>
<proteinExistence type="predicted"/>
<reference evidence="4 5" key="1">
    <citation type="submission" date="2020-08" db="EMBL/GenBank/DDBJ databases">
        <title>Cohnella phylogeny.</title>
        <authorList>
            <person name="Dunlap C."/>
        </authorList>
    </citation>
    <scope>NUCLEOTIDE SEQUENCE [LARGE SCALE GENOMIC DNA]</scope>
    <source>
        <strain evidence="4 5">DSM 28246</strain>
    </source>
</reference>
<dbReference type="InterPro" id="IPR050745">
    <property type="entry name" value="Multifunctional_regulatory"/>
</dbReference>
<dbReference type="PROSITE" id="PS50088">
    <property type="entry name" value="ANK_REPEAT"/>
    <property type="match status" value="1"/>
</dbReference>
<keyword evidence="5" id="KW-1185">Reference proteome</keyword>
<keyword evidence="1" id="KW-0677">Repeat</keyword>
<dbReference type="InterPro" id="IPR002110">
    <property type="entry name" value="Ankyrin_rpt"/>
</dbReference>
<dbReference type="Proteomes" id="UP000547209">
    <property type="component" value="Unassembled WGS sequence"/>
</dbReference>
<evidence type="ECO:0000313" key="4">
    <source>
        <dbReference type="EMBL" id="MBB6672703.1"/>
    </source>
</evidence>
<dbReference type="PANTHER" id="PTHR24189">
    <property type="entry name" value="MYOTROPHIN"/>
    <property type="match status" value="1"/>
</dbReference>
<dbReference type="GO" id="GO:0005737">
    <property type="term" value="C:cytoplasm"/>
    <property type="evidence" value="ECO:0007669"/>
    <property type="project" value="TreeGrafter"/>
</dbReference>
<dbReference type="InterPro" id="IPR036770">
    <property type="entry name" value="Ankyrin_rpt-contain_sf"/>
</dbReference>
<keyword evidence="2 3" id="KW-0040">ANK repeat</keyword>
<dbReference type="SUPFAM" id="SSF48403">
    <property type="entry name" value="Ankyrin repeat"/>
    <property type="match status" value="1"/>
</dbReference>
<dbReference type="Gene3D" id="1.25.40.20">
    <property type="entry name" value="Ankyrin repeat-containing domain"/>
    <property type="match status" value="2"/>
</dbReference>
<dbReference type="RefSeq" id="WP_185670558.1">
    <property type="nucleotide sequence ID" value="NZ_JACJVP010000030.1"/>
</dbReference>
<dbReference type="AlphaFoldDB" id="A0A7X0RSI8"/>
<sequence length="315" mass="33790">MREEWDDVPQDAMLAEVYPQAVRMVKTGESDQLKRWLCAYPALAKARSRRGRTLLHHLCDWPGHLPNALETGQALVDAGADVNARAIDAAAGETGLQWACSNDDAALADWLIDAGASVNGLNDDRRPLAQAIWYGCHRVKELLVRKGALLDLELAAGLGRSELLPSYFAEDGSLLPSAGPHRPPVSATEAGDGSREERLAQALVYAVIGGSAEAAAELLDRGAPVNAMPPGFDRLRATPLHWAACGTGVRADSQGASEDAADDLRLVKLLVRRGADRTAVDPVYGSTPLGWARHFGRTAIADWLEDEQVEPGQHC</sequence>
<gene>
    <name evidence="4" type="ORF">H7C19_18635</name>
</gene>